<dbReference type="Proteomes" id="UP001321473">
    <property type="component" value="Unassembled WGS sequence"/>
</dbReference>
<keyword evidence="1" id="KW-1133">Transmembrane helix</keyword>
<reference evidence="2 3" key="1">
    <citation type="journal article" date="2023" name="Arcadia Sci">
        <title>De novo assembly of a long-read Amblyomma americanum tick genome.</title>
        <authorList>
            <person name="Chou S."/>
            <person name="Poskanzer K.E."/>
            <person name="Rollins M."/>
            <person name="Thuy-Boun P.S."/>
        </authorList>
    </citation>
    <scope>NUCLEOTIDE SEQUENCE [LARGE SCALE GENOMIC DNA]</scope>
    <source>
        <strain evidence="2">F_SG_1</strain>
        <tissue evidence="2">Salivary glands</tissue>
    </source>
</reference>
<organism evidence="2 3">
    <name type="scientific">Amblyomma americanum</name>
    <name type="common">Lone star tick</name>
    <dbReference type="NCBI Taxonomy" id="6943"/>
    <lineage>
        <taxon>Eukaryota</taxon>
        <taxon>Metazoa</taxon>
        <taxon>Ecdysozoa</taxon>
        <taxon>Arthropoda</taxon>
        <taxon>Chelicerata</taxon>
        <taxon>Arachnida</taxon>
        <taxon>Acari</taxon>
        <taxon>Parasitiformes</taxon>
        <taxon>Ixodida</taxon>
        <taxon>Ixodoidea</taxon>
        <taxon>Ixodidae</taxon>
        <taxon>Amblyomminae</taxon>
        <taxon>Amblyomma</taxon>
    </lineage>
</organism>
<dbReference type="SUPFAM" id="SSF55486">
    <property type="entry name" value="Metalloproteases ('zincins'), catalytic domain"/>
    <property type="match status" value="1"/>
</dbReference>
<dbReference type="Gene3D" id="1.10.1380.10">
    <property type="entry name" value="Neutral endopeptidase , domain2"/>
    <property type="match status" value="1"/>
</dbReference>
<feature type="transmembrane region" description="Helical" evidence="1">
    <location>
        <begin position="391"/>
        <end position="416"/>
    </location>
</feature>
<keyword evidence="1" id="KW-0812">Transmembrane</keyword>
<evidence type="ECO:0000313" key="3">
    <source>
        <dbReference type="Proteomes" id="UP001321473"/>
    </source>
</evidence>
<dbReference type="AlphaFoldDB" id="A0AAQ4DQE9"/>
<keyword evidence="3" id="KW-1185">Reference proteome</keyword>
<dbReference type="InterPro" id="IPR042089">
    <property type="entry name" value="Peptidase_M13_dom_2"/>
</dbReference>
<sequence>MFLPGTQSGSEEGDVLRSFLRQVGLSWPQKSATNRGQLLDSLVTLSLDAGMPTLWSFVVGRHLSRPTENALYMSLDHRYHSWCLDVERLHSRGVLRRYLRRCAEVVGGLGGSYSSMIDDVMATHVDLWSIVQSFWSPYNAPRYVNLSDPELRRAVDGHLPDDSQLWADDSIVDLQPGIFDALDDTYLKVEKNQERFKLFLGAYLVWALSPFLSSHLDSAMLDEMGRQGSSLARKARDCLETVDHVMPLVSWKLQAQMLHDVHFAWGILHAVTYSLIDVLARYSDSLSAAAVALTGHLKINSLNMSSTWPMLDKIYDFVPVETINGSYFGRYRRAARAAALVYKQSLRAPRQNVYHMPTVSREPVYRLLVTREVPVTHAHLVPPLSQPGHPLAVPITVVGLPMACYILALLYFMLFYSDQFVVRR</sequence>
<gene>
    <name evidence="2" type="ORF">V5799_032706</name>
</gene>
<evidence type="ECO:0000313" key="2">
    <source>
        <dbReference type="EMBL" id="KAK8764689.1"/>
    </source>
</evidence>
<evidence type="ECO:0000256" key="1">
    <source>
        <dbReference type="SAM" id="Phobius"/>
    </source>
</evidence>
<comment type="caution">
    <text evidence="2">The sequence shown here is derived from an EMBL/GenBank/DDBJ whole genome shotgun (WGS) entry which is preliminary data.</text>
</comment>
<protein>
    <submittedName>
        <fullName evidence="2">Uncharacterized protein</fullName>
    </submittedName>
</protein>
<accession>A0AAQ4DQE9</accession>
<keyword evidence="1" id="KW-0472">Membrane</keyword>
<proteinExistence type="predicted"/>
<name>A0AAQ4DQE9_AMBAM</name>
<dbReference type="EMBL" id="JARKHS020028095">
    <property type="protein sequence ID" value="KAK8764689.1"/>
    <property type="molecule type" value="Genomic_DNA"/>
</dbReference>